<name>A0A9X2KC85_9ACTN</name>
<dbReference type="Pfam" id="PF13340">
    <property type="entry name" value="DUF4096"/>
    <property type="match status" value="1"/>
</dbReference>
<protein>
    <submittedName>
        <fullName evidence="3">Transposase</fullName>
    </submittedName>
</protein>
<sequence length="143" mass="15974">MRRDDLTDAEWDRVATLLPQNGVTDDRTVINGLLYQARTGVRWRYLPDRYGCWVTIYKRHRRWLADGTWQRLTLALHPDAPRDPGDHVPARTGRIGPAELGPIRDHPPGSSGTTPPHLSPLKDTAVLTSLQALLGETARPKGA</sequence>
<dbReference type="AlphaFoldDB" id="A0A9X2KC85"/>
<dbReference type="PANTHER" id="PTHR46637:SF1">
    <property type="entry name" value="BLL5188 PROTEIN"/>
    <property type="match status" value="1"/>
</dbReference>
<dbReference type="PANTHER" id="PTHR46637">
    <property type="entry name" value="TIS1421-TRANSPOSASE PROTEIN A"/>
    <property type="match status" value="1"/>
</dbReference>
<accession>A0A9X2KC85</accession>
<evidence type="ECO:0000256" key="1">
    <source>
        <dbReference type="SAM" id="MobiDB-lite"/>
    </source>
</evidence>
<comment type="caution">
    <text evidence="3">The sequence shown here is derived from an EMBL/GenBank/DDBJ whole genome shotgun (WGS) entry which is preliminary data.</text>
</comment>
<feature type="region of interest" description="Disordered" evidence="1">
    <location>
        <begin position="76"/>
        <end position="122"/>
    </location>
</feature>
<dbReference type="EMBL" id="JAMZEB010000002">
    <property type="protein sequence ID" value="MCP2364766.1"/>
    <property type="molecule type" value="Genomic_DNA"/>
</dbReference>
<evidence type="ECO:0000313" key="3">
    <source>
        <dbReference type="EMBL" id="MCP2364766.1"/>
    </source>
</evidence>
<gene>
    <name evidence="3" type="ORF">HD597_011786</name>
</gene>
<dbReference type="InterPro" id="IPR052909">
    <property type="entry name" value="Transposase_6_like"/>
</dbReference>
<keyword evidence="4" id="KW-1185">Reference proteome</keyword>
<evidence type="ECO:0000313" key="4">
    <source>
        <dbReference type="Proteomes" id="UP001139648"/>
    </source>
</evidence>
<feature type="compositionally biased region" description="Basic and acidic residues" evidence="1">
    <location>
        <begin position="79"/>
        <end position="89"/>
    </location>
</feature>
<proteinExistence type="predicted"/>
<feature type="domain" description="Insertion element IS402-like" evidence="2">
    <location>
        <begin position="6"/>
        <end position="72"/>
    </location>
</feature>
<dbReference type="RefSeq" id="WP_253757530.1">
    <property type="nucleotide sequence ID" value="NZ_BAABKA010000087.1"/>
</dbReference>
<dbReference type="Proteomes" id="UP001139648">
    <property type="component" value="Unassembled WGS sequence"/>
</dbReference>
<evidence type="ECO:0000259" key="2">
    <source>
        <dbReference type="Pfam" id="PF13340"/>
    </source>
</evidence>
<organism evidence="3 4">
    <name type="scientific">Nonomuraea thailandensis</name>
    <dbReference type="NCBI Taxonomy" id="1188745"/>
    <lineage>
        <taxon>Bacteria</taxon>
        <taxon>Bacillati</taxon>
        <taxon>Actinomycetota</taxon>
        <taxon>Actinomycetes</taxon>
        <taxon>Streptosporangiales</taxon>
        <taxon>Streptosporangiaceae</taxon>
        <taxon>Nonomuraea</taxon>
    </lineage>
</organism>
<dbReference type="InterPro" id="IPR025161">
    <property type="entry name" value="IS402-like_dom"/>
</dbReference>
<reference evidence="3" key="1">
    <citation type="submission" date="2022-06" db="EMBL/GenBank/DDBJ databases">
        <title>Sequencing the genomes of 1000 actinobacteria strains.</title>
        <authorList>
            <person name="Klenk H.-P."/>
        </authorList>
    </citation>
    <scope>NUCLEOTIDE SEQUENCE</scope>
    <source>
        <strain evidence="3">DSM 46694</strain>
    </source>
</reference>